<reference evidence="8 9" key="3">
    <citation type="journal article" date="2015" name="Genome Announc.">
        <title>Draft Genome Sequence of the Archiascomycetous Yeast Saitoella complicata.</title>
        <authorList>
            <person name="Yamauchi K."/>
            <person name="Kondo S."/>
            <person name="Hamamoto M."/>
            <person name="Takahashi Y."/>
            <person name="Ogura Y."/>
            <person name="Hayashi T."/>
            <person name="Nishida H."/>
        </authorList>
    </citation>
    <scope>NUCLEOTIDE SEQUENCE [LARGE SCALE GENOMIC DNA]</scope>
    <source>
        <strain evidence="8 9">NRRL Y-17804</strain>
    </source>
</reference>
<dbReference type="CDD" id="cd22054">
    <property type="entry name" value="NAC_NACA"/>
    <property type="match status" value="1"/>
</dbReference>
<dbReference type="PROSITE" id="PS51151">
    <property type="entry name" value="NAC_AB"/>
    <property type="match status" value="1"/>
</dbReference>
<dbReference type="Gene3D" id="2.20.70.30">
    <property type="entry name" value="Nascent polypeptide-associated complex domain"/>
    <property type="match status" value="1"/>
</dbReference>
<dbReference type="OMA" id="SQKMIFA"/>
<keyword evidence="9" id="KW-1185">Reference proteome</keyword>
<reference evidence="8 9" key="1">
    <citation type="journal article" date="2011" name="J. Gen. Appl. Microbiol.">
        <title>Draft genome sequencing of the enigmatic yeast Saitoella complicata.</title>
        <authorList>
            <person name="Nishida H."/>
            <person name="Hamamoto M."/>
            <person name="Sugiyama J."/>
        </authorList>
    </citation>
    <scope>NUCLEOTIDE SEQUENCE [LARGE SCALE GENOMIC DNA]</scope>
    <source>
        <strain evidence="8 9">NRRL Y-17804</strain>
    </source>
</reference>
<dbReference type="PANTHER" id="PTHR21713">
    <property type="entry name" value="NASCENT POLYPEPTIDE ASSOCIATED COMPLEX ALPHA SUBUNIT-RELATED"/>
    <property type="match status" value="1"/>
</dbReference>
<dbReference type="PIRSF" id="PIRSF015901">
    <property type="entry name" value="NAC_alpha"/>
    <property type="match status" value="1"/>
</dbReference>
<feature type="region of interest" description="Disordered" evidence="6">
    <location>
        <begin position="1"/>
        <end position="32"/>
    </location>
</feature>
<dbReference type="GO" id="GO:0015031">
    <property type="term" value="P:protein transport"/>
    <property type="evidence" value="ECO:0007669"/>
    <property type="project" value="UniProtKB-KW"/>
</dbReference>
<dbReference type="Gene3D" id="1.10.8.10">
    <property type="entry name" value="DNA helicase RuvA subunit, C-terminal domain"/>
    <property type="match status" value="1"/>
</dbReference>
<accession>A0A0E9NNS1</accession>
<evidence type="ECO:0000256" key="5">
    <source>
        <dbReference type="ARBA" id="ARBA00030300"/>
    </source>
</evidence>
<evidence type="ECO:0000256" key="6">
    <source>
        <dbReference type="SAM" id="MobiDB-lite"/>
    </source>
</evidence>
<comment type="subcellular location">
    <subcellularLocation>
        <location evidence="1">Cytoplasm</location>
    </subcellularLocation>
</comment>
<gene>
    <name evidence="8" type="ORF">G7K_5574-t1</name>
</gene>
<comment type="caution">
    <text evidence="8">The sequence shown here is derived from an EMBL/GenBank/DDBJ whole genome shotgun (WGS) entry which is preliminary data.</text>
</comment>
<keyword evidence="4" id="KW-0813">Transport</keyword>
<evidence type="ECO:0000256" key="4">
    <source>
        <dbReference type="ARBA" id="ARBA00022927"/>
    </source>
</evidence>
<name>A0A0E9NNS1_SAICN</name>
<dbReference type="STRING" id="698492.A0A0E9NNS1"/>
<sequence length="182" mass="19682">MSAEEAHIEPLSDNEEQTSSSTIPTNVASRTESKARKALSKLGLVQVPGITRVTFRRPKNVLFVISSPAVYKSPNSNCYIVFGEAKVEDLNAQAQFASAAQQLQAEAAAQEAVKASQGEEAIEEKKEEAQPEEEEGEVDASGIEEKDIELVMQQANVSRGKAVKALRENSMDIVNSILSCSE</sequence>
<feature type="compositionally biased region" description="Polar residues" evidence="6">
    <location>
        <begin position="17"/>
        <end position="30"/>
    </location>
</feature>
<evidence type="ECO:0000256" key="2">
    <source>
        <dbReference type="ARBA" id="ARBA00009882"/>
    </source>
</evidence>
<dbReference type="FunFam" id="2.20.70.30:FF:000002">
    <property type="entry name" value="Nascent polypeptide-associated complex (NAC), alpha subunit"/>
    <property type="match status" value="1"/>
</dbReference>
<keyword evidence="4" id="KW-0653">Protein transport</keyword>
<dbReference type="InterPro" id="IPR002715">
    <property type="entry name" value="Nas_poly-pep-assoc_cplx_dom"/>
</dbReference>
<dbReference type="Proteomes" id="UP000033140">
    <property type="component" value="Unassembled WGS sequence"/>
</dbReference>
<evidence type="ECO:0000313" key="8">
    <source>
        <dbReference type="EMBL" id="GAO51474.1"/>
    </source>
</evidence>
<dbReference type="InterPro" id="IPR044034">
    <property type="entry name" value="NAC-like_UBA"/>
</dbReference>
<feature type="region of interest" description="Disordered" evidence="6">
    <location>
        <begin position="112"/>
        <end position="145"/>
    </location>
</feature>
<evidence type="ECO:0000259" key="7">
    <source>
        <dbReference type="PROSITE" id="PS51151"/>
    </source>
</evidence>
<reference evidence="8 9" key="2">
    <citation type="journal article" date="2014" name="J. Gen. Appl. Microbiol.">
        <title>The early diverging ascomycetous budding yeast Saitoella complicata has three histone deacetylases belonging to the Clr6, Hos2, and Rpd3 lineages.</title>
        <authorList>
            <person name="Nishida H."/>
            <person name="Matsumoto T."/>
            <person name="Kondo S."/>
            <person name="Hamamoto M."/>
            <person name="Yoshikawa H."/>
        </authorList>
    </citation>
    <scope>NUCLEOTIDE SEQUENCE [LARGE SCALE GENOMIC DNA]</scope>
    <source>
        <strain evidence="8 9">NRRL Y-17804</strain>
    </source>
</reference>
<dbReference type="Pfam" id="PF01849">
    <property type="entry name" value="NAC"/>
    <property type="match status" value="1"/>
</dbReference>
<feature type="domain" description="NAC-A/B" evidence="7">
    <location>
        <begin position="29"/>
        <end position="94"/>
    </location>
</feature>
<dbReference type="CDD" id="cd14358">
    <property type="entry name" value="UBA_NAC_euk"/>
    <property type="match status" value="1"/>
</dbReference>
<dbReference type="InterPro" id="IPR016641">
    <property type="entry name" value="EGD2/NACA0like"/>
</dbReference>
<dbReference type="InterPro" id="IPR038187">
    <property type="entry name" value="NAC_A/B_dom_sf"/>
</dbReference>
<proteinExistence type="inferred from homology"/>
<dbReference type="SMART" id="SM01407">
    <property type="entry name" value="NAC"/>
    <property type="match status" value="1"/>
</dbReference>
<dbReference type="Pfam" id="PF19026">
    <property type="entry name" value="UBA_HYPK"/>
    <property type="match status" value="1"/>
</dbReference>
<feature type="compositionally biased region" description="Basic and acidic residues" evidence="6">
    <location>
        <begin position="1"/>
        <end position="10"/>
    </location>
</feature>
<dbReference type="GO" id="GO:0005854">
    <property type="term" value="C:nascent polypeptide-associated complex"/>
    <property type="evidence" value="ECO:0007669"/>
    <property type="project" value="InterPro"/>
</dbReference>
<evidence type="ECO:0000313" key="9">
    <source>
        <dbReference type="Proteomes" id="UP000033140"/>
    </source>
</evidence>
<comment type="similarity">
    <text evidence="2">Belongs to the NAC-alpha family.</text>
</comment>
<dbReference type="EMBL" id="BACD03000046">
    <property type="protein sequence ID" value="GAO51474.1"/>
    <property type="molecule type" value="Genomic_DNA"/>
</dbReference>
<organism evidence="8 9">
    <name type="scientific">Saitoella complicata (strain BCRC 22490 / CBS 7301 / JCM 7358 / NBRC 10748 / NRRL Y-17804)</name>
    <dbReference type="NCBI Taxonomy" id="698492"/>
    <lineage>
        <taxon>Eukaryota</taxon>
        <taxon>Fungi</taxon>
        <taxon>Dikarya</taxon>
        <taxon>Ascomycota</taxon>
        <taxon>Taphrinomycotina</taxon>
        <taxon>Taphrinomycotina incertae sedis</taxon>
        <taxon>Saitoella</taxon>
    </lineage>
</organism>
<evidence type="ECO:0000256" key="1">
    <source>
        <dbReference type="ARBA" id="ARBA00004496"/>
    </source>
</evidence>
<protein>
    <recommendedName>
        <fullName evidence="3">Nascent polypeptide-associated complex subunit alpha</fullName>
    </recommendedName>
    <alternativeName>
        <fullName evidence="5">Alpha-NAC</fullName>
    </alternativeName>
</protein>
<dbReference type="AlphaFoldDB" id="A0A0E9NNS1"/>
<evidence type="ECO:0000256" key="3">
    <source>
        <dbReference type="ARBA" id="ARBA00014437"/>
    </source>
</evidence>